<dbReference type="EMBL" id="NPCC01000004">
    <property type="protein sequence ID" value="PAE90595.1"/>
    <property type="molecule type" value="Genomic_DNA"/>
</dbReference>
<evidence type="ECO:0000256" key="8">
    <source>
        <dbReference type="ARBA" id="ARBA00023125"/>
    </source>
</evidence>
<dbReference type="NCBIfam" id="NF040815">
    <property type="entry name" value="recomb_XerA_Arch"/>
    <property type="match status" value="1"/>
</dbReference>
<evidence type="ECO:0000256" key="5">
    <source>
        <dbReference type="ARBA" id="ARBA00022618"/>
    </source>
</evidence>
<sequence length="297" mass="33999">MAMEHDIQEFIHFIKVEKGLSPNTIESYARDLKQYGAYLKKRGIDQFAKVDRSTLQHYLFTLKETGKSSATIARNVTTLRALHQFLYREKWTDHDPTLWIETPRIDKKLPGVLSIEEVDALLAAPDSSTPFGVRNKAMLELLYASGMRVTELISLGLDDVHLSMGFVRVIGKGNKERIVPLGKEATKALNTYLERGRGALLKHERHDKLFVNHHGRPISRQGFWKIMKQLAKTANIEKDFSPHTLRHSFATHLLENGADLRSVQEMLGHADLSTTQIYTHVTKTRMKDVYSRYHPRA</sequence>
<dbReference type="Gene3D" id="1.10.150.130">
    <property type="match status" value="1"/>
</dbReference>
<dbReference type="AlphaFoldDB" id="A0A268P5L1"/>
<dbReference type="NCBIfam" id="TIGR02225">
    <property type="entry name" value="recomb_XerD"/>
    <property type="match status" value="1"/>
</dbReference>
<feature type="active site" evidence="11">
    <location>
        <position position="172"/>
    </location>
</feature>
<dbReference type="GO" id="GO:0006313">
    <property type="term" value="P:DNA transposition"/>
    <property type="evidence" value="ECO:0007669"/>
    <property type="project" value="UniProtKB-UniRule"/>
</dbReference>
<dbReference type="InterPro" id="IPR013762">
    <property type="entry name" value="Integrase-like_cat_sf"/>
</dbReference>
<evidence type="ECO:0000256" key="3">
    <source>
        <dbReference type="ARBA" id="ARBA00015810"/>
    </source>
</evidence>
<dbReference type="InterPro" id="IPR002104">
    <property type="entry name" value="Integrase_catalytic"/>
</dbReference>
<feature type="active site" evidence="11">
    <location>
        <position position="148"/>
    </location>
</feature>
<accession>A0A268P5L1</accession>
<dbReference type="InterPro" id="IPR011932">
    <property type="entry name" value="Recomb_XerD"/>
</dbReference>
<evidence type="ECO:0000256" key="9">
    <source>
        <dbReference type="ARBA" id="ARBA00023172"/>
    </source>
</evidence>
<dbReference type="GO" id="GO:0005737">
    <property type="term" value="C:cytoplasm"/>
    <property type="evidence" value="ECO:0007669"/>
    <property type="project" value="UniProtKB-SubCell"/>
</dbReference>
<dbReference type="InterPro" id="IPR011010">
    <property type="entry name" value="DNA_brk_join_enz"/>
</dbReference>
<dbReference type="HAMAP" id="MF_01808">
    <property type="entry name" value="Recomb_XerC_XerD"/>
    <property type="match status" value="1"/>
</dbReference>
<gene>
    <name evidence="11 14" type="primary">xerD</name>
    <name evidence="14" type="ORF">CHH72_01540</name>
</gene>
<dbReference type="GO" id="GO:0007059">
    <property type="term" value="P:chromosome segregation"/>
    <property type="evidence" value="ECO:0007669"/>
    <property type="project" value="UniProtKB-UniRule"/>
</dbReference>
<dbReference type="Pfam" id="PF00589">
    <property type="entry name" value="Phage_integrase"/>
    <property type="match status" value="1"/>
</dbReference>
<evidence type="ECO:0000256" key="4">
    <source>
        <dbReference type="ARBA" id="ARBA00022490"/>
    </source>
</evidence>
<comment type="similarity">
    <text evidence="2 11">Belongs to the 'phage' integrase family. XerD subfamily.</text>
</comment>
<dbReference type="InterPro" id="IPR044068">
    <property type="entry name" value="CB"/>
</dbReference>
<keyword evidence="10 11" id="KW-0131">Cell cycle</keyword>
<dbReference type="NCBIfam" id="NF001399">
    <property type="entry name" value="PRK00283.1"/>
    <property type="match status" value="1"/>
</dbReference>
<dbReference type="PROSITE" id="PS51900">
    <property type="entry name" value="CB"/>
    <property type="match status" value="1"/>
</dbReference>
<dbReference type="Pfam" id="PF02899">
    <property type="entry name" value="Phage_int_SAM_1"/>
    <property type="match status" value="1"/>
</dbReference>
<organism evidence="14 15">
    <name type="scientific">Shouchella clausii</name>
    <name type="common">Alkalihalobacillus clausii</name>
    <dbReference type="NCBI Taxonomy" id="79880"/>
    <lineage>
        <taxon>Bacteria</taxon>
        <taxon>Bacillati</taxon>
        <taxon>Bacillota</taxon>
        <taxon>Bacilli</taxon>
        <taxon>Bacillales</taxon>
        <taxon>Bacillaceae</taxon>
        <taxon>Shouchella</taxon>
    </lineage>
</organism>
<feature type="domain" description="Core-binding (CB)" evidence="13">
    <location>
        <begin position="1"/>
        <end position="87"/>
    </location>
</feature>
<keyword evidence="6 11" id="KW-0159">Chromosome partition</keyword>
<keyword evidence="9 11" id="KW-0233">DNA recombination</keyword>
<evidence type="ECO:0000256" key="1">
    <source>
        <dbReference type="ARBA" id="ARBA00004496"/>
    </source>
</evidence>
<dbReference type="Gene3D" id="1.10.443.10">
    <property type="entry name" value="Intergrase catalytic core"/>
    <property type="match status" value="1"/>
</dbReference>
<keyword evidence="7 11" id="KW-0229">DNA integration</keyword>
<feature type="domain" description="Tyr recombinase" evidence="12">
    <location>
        <begin position="108"/>
        <end position="291"/>
    </location>
</feature>
<dbReference type="PANTHER" id="PTHR30349:SF81">
    <property type="entry name" value="TYROSINE RECOMBINASE XERC"/>
    <property type="match status" value="1"/>
</dbReference>
<feature type="active site" description="O-(3'-phospho-DNA)-tyrosine intermediate" evidence="11">
    <location>
        <position position="278"/>
    </location>
</feature>
<dbReference type="GO" id="GO:0003677">
    <property type="term" value="F:DNA binding"/>
    <property type="evidence" value="ECO:0007669"/>
    <property type="project" value="UniProtKB-UniRule"/>
</dbReference>
<comment type="caution">
    <text evidence="14">The sequence shown here is derived from an EMBL/GenBank/DDBJ whole genome shotgun (WGS) entry which is preliminary data.</text>
</comment>
<dbReference type="Proteomes" id="UP000216207">
    <property type="component" value="Unassembled WGS sequence"/>
</dbReference>
<dbReference type="GO" id="GO:0009037">
    <property type="term" value="F:tyrosine-based site-specific recombinase activity"/>
    <property type="evidence" value="ECO:0007669"/>
    <property type="project" value="UniProtKB-UniRule"/>
</dbReference>
<dbReference type="SUPFAM" id="SSF56349">
    <property type="entry name" value="DNA breaking-rejoining enzymes"/>
    <property type="match status" value="1"/>
</dbReference>
<dbReference type="GO" id="GO:0051301">
    <property type="term" value="P:cell division"/>
    <property type="evidence" value="ECO:0007669"/>
    <property type="project" value="UniProtKB-KW"/>
</dbReference>
<dbReference type="HAMAP" id="MF_01807">
    <property type="entry name" value="Recomb_XerD"/>
    <property type="match status" value="1"/>
</dbReference>
<evidence type="ECO:0000256" key="2">
    <source>
        <dbReference type="ARBA" id="ARBA00010450"/>
    </source>
</evidence>
<evidence type="ECO:0000256" key="11">
    <source>
        <dbReference type="HAMAP-Rule" id="MF_01807"/>
    </source>
</evidence>
<keyword evidence="4 11" id="KW-0963">Cytoplasm</keyword>
<proteinExistence type="inferred from homology"/>
<reference evidence="14 15" key="1">
    <citation type="submission" date="2017-07" db="EMBL/GenBank/DDBJ databases">
        <title>Isolation and whole genome analysis of endospore-forming bacteria from heroin.</title>
        <authorList>
            <person name="Kalinowski J."/>
            <person name="Ahrens B."/>
            <person name="Al-Dilaimi A."/>
            <person name="Winkler A."/>
            <person name="Wibberg D."/>
            <person name="Schleenbecker U."/>
            <person name="Ruckert C."/>
            <person name="Wolfel R."/>
            <person name="Grass G."/>
        </authorList>
    </citation>
    <scope>NUCLEOTIDE SEQUENCE [LARGE SCALE GENOMIC DNA]</scope>
    <source>
        <strain evidence="14 15">7539</strain>
    </source>
</reference>
<evidence type="ECO:0000256" key="7">
    <source>
        <dbReference type="ARBA" id="ARBA00022908"/>
    </source>
</evidence>
<feature type="active site" evidence="11">
    <location>
        <position position="269"/>
    </location>
</feature>
<dbReference type="InterPro" id="IPR004107">
    <property type="entry name" value="Integrase_SAM-like_N"/>
</dbReference>
<dbReference type="PROSITE" id="PS51898">
    <property type="entry name" value="TYR_RECOMBINASE"/>
    <property type="match status" value="1"/>
</dbReference>
<dbReference type="PANTHER" id="PTHR30349">
    <property type="entry name" value="PHAGE INTEGRASE-RELATED"/>
    <property type="match status" value="1"/>
</dbReference>
<keyword evidence="8 11" id="KW-0238">DNA-binding</keyword>
<comment type="subunit">
    <text evidence="11">Forms a cyclic heterotetrameric complex composed of two molecules of XerC and two molecules of XerD.</text>
</comment>
<dbReference type="InterPro" id="IPR010998">
    <property type="entry name" value="Integrase_recombinase_N"/>
</dbReference>
<comment type="subcellular location">
    <subcellularLocation>
        <location evidence="1 11">Cytoplasm</location>
    </subcellularLocation>
</comment>
<protein>
    <recommendedName>
        <fullName evidence="3 11">Tyrosine recombinase XerD</fullName>
    </recommendedName>
</protein>
<dbReference type="SUPFAM" id="SSF47823">
    <property type="entry name" value="lambda integrase-like, N-terminal domain"/>
    <property type="match status" value="1"/>
</dbReference>
<evidence type="ECO:0000256" key="6">
    <source>
        <dbReference type="ARBA" id="ARBA00022829"/>
    </source>
</evidence>
<dbReference type="CDD" id="cd00798">
    <property type="entry name" value="INT_XerDC_C"/>
    <property type="match status" value="1"/>
</dbReference>
<dbReference type="InterPro" id="IPR023009">
    <property type="entry name" value="Tyrosine_recombinase_XerC/XerD"/>
</dbReference>
<feature type="active site" evidence="11">
    <location>
        <position position="243"/>
    </location>
</feature>
<evidence type="ECO:0000313" key="15">
    <source>
        <dbReference type="Proteomes" id="UP000216207"/>
    </source>
</evidence>
<keyword evidence="5 11" id="KW-0132">Cell division</keyword>
<comment type="function">
    <text evidence="11">Site-specific tyrosine recombinase, which acts by catalyzing the cutting and rejoining of the recombining DNA molecules. The XerC-XerD complex is essential to convert dimers of the bacterial chromosome into monomers to permit their segregation at cell division. It also contributes to the segregational stability of plasmids.</text>
</comment>
<evidence type="ECO:0000259" key="13">
    <source>
        <dbReference type="PROSITE" id="PS51900"/>
    </source>
</evidence>
<evidence type="ECO:0000259" key="12">
    <source>
        <dbReference type="PROSITE" id="PS51898"/>
    </source>
</evidence>
<evidence type="ECO:0000256" key="10">
    <source>
        <dbReference type="ARBA" id="ARBA00023306"/>
    </source>
</evidence>
<name>A0A268P5L1_SHOCL</name>
<feature type="active site" evidence="11">
    <location>
        <position position="246"/>
    </location>
</feature>
<dbReference type="OMA" id="FWYLIKR"/>
<evidence type="ECO:0000313" key="14">
    <source>
        <dbReference type="EMBL" id="PAE90595.1"/>
    </source>
</evidence>
<dbReference type="InterPro" id="IPR050090">
    <property type="entry name" value="Tyrosine_recombinase_XerCD"/>
</dbReference>